<organism evidence="1">
    <name type="scientific">marine metagenome</name>
    <dbReference type="NCBI Taxonomy" id="408172"/>
    <lineage>
        <taxon>unclassified sequences</taxon>
        <taxon>metagenomes</taxon>
        <taxon>ecological metagenomes</taxon>
    </lineage>
</organism>
<accession>A0A381SHA3</accession>
<name>A0A381SHA3_9ZZZZ</name>
<proteinExistence type="predicted"/>
<evidence type="ECO:0000313" key="1">
    <source>
        <dbReference type="EMBL" id="SVA03435.1"/>
    </source>
</evidence>
<dbReference type="AlphaFoldDB" id="A0A381SHA3"/>
<gene>
    <name evidence="1" type="ORF">METZ01_LOCUS56289</name>
</gene>
<evidence type="ECO:0008006" key="2">
    <source>
        <dbReference type="Google" id="ProtNLM"/>
    </source>
</evidence>
<protein>
    <recommendedName>
        <fullName evidence="2">Thioredoxin-like fold domain-containing protein</fullName>
    </recommendedName>
</protein>
<dbReference type="Gene3D" id="3.40.30.10">
    <property type="entry name" value="Glutaredoxin"/>
    <property type="match status" value="1"/>
</dbReference>
<sequence length="162" mass="18337">MIAMLFLVRRLLVLVFLAVAIESAAQGELRMANDLHGLGRESDLRKIPVVLFFSSVHCEYCDLVRDEFLNHLSTDPAFMNKLLLREVRMDSIRPLLDFSRQSISHAAFTEQRAIELVPTIQFTDGVGDILVEDIVGVTTLGFYGAYLEQAIEQSLNILRLRN</sequence>
<dbReference type="EMBL" id="UINC01003109">
    <property type="protein sequence ID" value="SVA03435.1"/>
    <property type="molecule type" value="Genomic_DNA"/>
</dbReference>
<reference evidence="1" key="1">
    <citation type="submission" date="2018-05" db="EMBL/GenBank/DDBJ databases">
        <authorList>
            <person name="Lanie J.A."/>
            <person name="Ng W.-L."/>
            <person name="Kazmierczak K.M."/>
            <person name="Andrzejewski T.M."/>
            <person name="Davidsen T.M."/>
            <person name="Wayne K.J."/>
            <person name="Tettelin H."/>
            <person name="Glass J.I."/>
            <person name="Rusch D."/>
            <person name="Podicherti R."/>
            <person name="Tsui H.-C.T."/>
            <person name="Winkler M.E."/>
        </authorList>
    </citation>
    <scope>NUCLEOTIDE SEQUENCE</scope>
</reference>